<evidence type="ECO:0000313" key="2">
    <source>
        <dbReference type="Proteomes" id="UP000670776"/>
    </source>
</evidence>
<gene>
    <name evidence="1" type="ORF">J8H85_08205</name>
</gene>
<dbReference type="RefSeq" id="WP_209654439.1">
    <property type="nucleotide sequence ID" value="NZ_JAGJCB010000006.1"/>
</dbReference>
<comment type="caution">
    <text evidence="1">The sequence shown here is derived from an EMBL/GenBank/DDBJ whole genome shotgun (WGS) entry which is preliminary data.</text>
</comment>
<protein>
    <recommendedName>
        <fullName evidence="3">Lipoprotein</fullName>
    </recommendedName>
</protein>
<dbReference type="Proteomes" id="UP000670776">
    <property type="component" value="Unassembled WGS sequence"/>
</dbReference>
<reference evidence="1 2" key="1">
    <citation type="submission" date="2021-04" db="EMBL/GenBank/DDBJ databases">
        <title>Mariniflexile gromovii gen. nov., sp. nov., a gliding bacterium isolated from the sea urchin Strongylocentrotus intermedius.</title>
        <authorList>
            <person name="Ko S."/>
            <person name="Le V."/>
            <person name="Ahn C.-Y."/>
            <person name="Oh H.-M."/>
        </authorList>
    </citation>
    <scope>NUCLEOTIDE SEQUENCE [LARGE SCALE GENOMIC DNA]</scope>
    <source>
        <strain evidence="1 2">KCTC 12570</strain>
    </source>
</reference>
<evidence type="ECO:0000313" key="1">
    <source>
        <dbReference type="EMBL" id="MBP0903810.1"/>
    </source>
</evidence>
<dbReference type="EMBL" id="JAGJCB010000006">
    <property type="protein sequence ID" value="MBP0903810.1"/>
    <property type="molecule type" value="Genomic_DNA"/>
</dbReference>
<proteinExistence type="predicted"/>
<sequence>MKQKILKRALLLFTVILFTNCNKEDDNQVSSNDIEEIKSEFTLNNFDNIAVKNNLSVDWNNFNKVEELENKSISYEFNTILNSNSFIENAKQKLFFKYKLIVTKDGSDRWNLQLIKFLTSDENKLQDISYFSPYNFTGTLSHYNLKGETLSIKGFENGYLISEFNDKKTKNDNIFSRQEDTEIACSHCYVLVTTEHYTDWYKLGPGGIWTYTHSKLDYVSHDYVYVGGESSVAPEEIKFHEHTNPQYGGGNNHENELISEEDEVYIDLTNTSKIDPNEELKCFDLTKDAKLTIYVQQPRENSSDIMGPNSVGHAFIGIEQNGIVRNLGFYPISSANSALVAVGADYNSELRSNNDYLYHVNISKNISNSQLTTITNYIKNFPDTYNVNNYACVDFAINIGNLGGMGLPSTTVNSITFSGRSPGQLGQEIRAMNSDGVKTISKTKKNSPQSQGTCN</sequence>
<accession>A0ABS4BTA2</accession>
<organism evidence="1 2">
    <name type="scientific">Mariniflexile gromovii</name>
    <dbReference type="NCBI Taxonomy" id="362523"/>
    <lineage>
        <taxon>Bacteria</taxon>
        <taxon>Pseudomonadati</taxon>
        <taxon>Bacteroidota</taxon>
        <taxon>Flavobacteriia</taxon>
        <taxon>Flavobacteriales</taxon>
        <taxon>Flavobacteriaceae</taxon>
        <taxon>Mariniflexile</taxon>
    </lineage>
</organism>
<name>A0ABS4BTA2_9FLAO</name>
<evidence type="ECO:0008006" key="3">
    <source>
        <dbReference type="Google" id="ProtNLM"/>
    </source>
</evidence>
<keyword evidence="2" id="KW-1185">Reference proteome</keyword>